<dbReference type="GO" id="GO:0030288">
    <property type="term" value="C:outer membrane-bounded periplasmic space"/>
    <property type="evidence" value="ECO:0007669"/>
    <property type="project" value="TreeGrafter"/>
</dbReference>
<sequence>MGNMKRELSARRRALWMVLGCLVALFAAIACGRGERASATTRDSSVRAHFAVVTHGQASDPFWSVVKNGIDQAAKDMGVKVTYQAPQTFDMVAMSRLIDAEVARKPSGLIVSVPDPSALARSLLAARDAGIPVISINAGGAEARKMGALLHIGQSEYDAGKAGGERMAKEGVRHAICVNHEVGNISQDERCRGFLDALEKVGGKGRVLAVNATSPTDTQQKIMAALTPDVDGIFTLGPPGVHPALAGLRQANRLGTVKVATFDLSPDVLAAVRDGQITFAIDQQQYLQGYLSVVLLAQYTRHGLLPAAEAIPTGPSFVTKENAAAVIDASKKGIR</sequence>
<comment type="subcellular location">
    <subcellularLocation>
        <location evidence="1">Cell envelope</location>
    </subcellularLocation>
</comment>
<dbReference type="CDD" id="cd06312">
    <property type="entry name" value="PBP1_ABC_sugar_binding-like"/>
    <property type="match status" value="1"/>
</dbReference>
<feature type="domain" description="Periplasmic binding protein" evidence="3">
    <location>
        <begin position="50"/>
        <end position="300"/>
    </location>
</feature>
<accession>A0A9X3X8X7</accession>
<keyword evidence="5" id="KW-1185">Reference proteome</keyword>
<dbReference type="AlphaFoldDB" id="A0A9X3X8X7"/>
<dbReference type="InterPro" id="IPR028082">
    <property type="entry name" value="Peripla_BP_I"/>
</dbReference>
<organism evidence="4 5">
    <name type="scientific">Polyangium jinanense</name>
    <dbReference type="NCBI Taxonomy" id="2829994"/>
    <lineage>
        <taxon>Bacteria</taxon>
        <taxon>Pseudomonadati</taxon>
        <taxon>Myxococcota</taxon>
        <taxon>Polyangia</taxon>
        <taxon>Polyangiales</taxon>
        <taxon>Polyangiaceae</taxon>
        <taxon>Polyangium</taxon>
    </lineage>
</organism>
<comment type="similarity">
    <text evidence="2">Belongs to the bacterial solute-binding protein 2 family.</text>
</comment>
<gene>
    <name evidence="4" type="ORF">KEG57_35755</name>
</gene>
<proteinExistence type="inferred from homology"/>
<dbReference type="InterPro" id="IPR050555">
    <property type="entry name" value="Bact_Solute-Bind_Prot2"/>
</dbReference>
<dbReference type="Gene3D" id="3.40.50.2300">
    <property type="match status" value="2"/>
</dbReference>
<dbReference type="InterPro" id="IPR025997">
    <property type="entry name" value="SBP_2_dom"/>
</dbReference>
<evidence type="ECO:0000313" key="5">
    <source>
        <dbReference type="Proteomes" id="UP001151081"/>
    </source>
</evidence>
<dbReference type="PANTHER" id="PTHR30036">
    <property type="entry name" value="D-XYLOSE-BINDING PERIPLASMIC PROTEIN"/>
    <property type="match status" value="1"/>
</dbReference>
<dbReference type="PANTHER" id="PTHR30036:SF7">
    <property type="entry name" value="ABC TRANSPORTER PERIPLASMIC-BINDING PROTEIN YPHF"/>
    <property type="match status" value="1"/>
</dbReference>
<evidence type="ECO:0000259" key="3">
    <source>
        <dbReference type="Pfam" id="PF13407"/>
    </source>
</evidence>
<dbReference type="PROSITE" id="PS51257">
    <property type="entry name" value="PROKAR_LIPOPROTEIN"/>
    <property type="match status" value="1"/>
</dbReference>
<protein>
    <submittedName>
        <fullName evidence="4">Sugar ABC transporter substrate-binding protein</fullName>
    </submittedName>
</protein>
<comment type="caution">
    <text evidence="4">The sequence shown here is derived from an EMBL/GenBank/DDBJ whole genome shotgun (WGS) entry which is preliminary data.</text>
</comment>
<evidence type="ECO:0000256" key="2">
    <source>
        <dbReference type="ARBA" id="ARBA00007639"/>
    </source>
</evidence>
<dbReference type="EMBL" id="JAGTJJ010000032">
    <property type="protein sequence ID" value="MDC3985892.1"/>
    <property type="molecule type" value="Genomic_DNA"/>
</dbReference>
<dbReference type="GO" id="GO:0030246">
    <property type="term" value="F:carbohydrate binding"/>
    <property type="evidence" value="ECO:0007669"/>
    <property type="project" value="TreeGrafter"/>
</dbReference>
<dbReference type="Pfam" id="PF13407">
    <property type="entry name" value="Peripla_BP_4"/>
    <property type="match status" value="1"/>
</dbReference>
<evidence type="ECO:0000256" key="1">
    <source>
        <dbReference type="ARBA" id="ARBA00004196"/>
    </source>
</evidence>
<dbReference type="Proteomes" id="UP001151081">
    <property type="component" value="Unassembled WGS sequence"/>
</dbReference>
<name>A0A9X3X8X7_9BACT</name>
<dbReference type="SUPFAM" id="SSF53822">
    <property type="entry name" value="Periplasmic binding protein-like I"/>
    <property type="match status" value="1"/>
</dbReference>
<evidence type="ECO:0000313" key="4">
    <source>
        <dbReference type="EMBL" id="MDC3985892.1"/>
    </source>
</evidence>
<reference evidence="4 5" key="1">
    <citation type="submission" date="2021-04" db="EMBL/GenBank/DDBJ databases">
        <title>Genome analysis of Polyangium sp.</title>
        <authorList>
            <person name="Li Y."/>
            <person name="Wang J."/>
        </authorList>
    </citation>
    <scope>NUCLEOTIDE SEQUENCE [LARGE SCALE GENOMIC DNA]</scope>
    <source>
        <strain evidence="4 5">SDU14</strain>
    </source>
</reference>